<comment type="caution">
    <text evidence="4">The sequence shown here is derived from an EMBL/GenBank/DDBJ whole genome shotgun (WGS) entry which is preliminary data.</text>
</comment>
<evidence type="ECO:0000256" key="2">
    <source>
        <dbReference type="SAM" id="Phobius"/>
    </source>
</evidence>
<proteinExistence type="predicted"/>
<keyword evidence="5" id="KW-1185">Reference proteome</keyword>
<evidence type="ECO:0000256" key="3">
    <source>
        <dbReference type="SAM" id="SignalP"/>
    </source>
</evidence>
<dbReference type="EMBL" id="JAWWNJ010000017">
    <property type="protein sequence ID" value="KAK7038010.1"/>
    <property type="molecule type" value="Genomic_DNA"/>
</dbReference>
<keyword evidence="3" id="KW-0732">Signal</keyword>
<accession>A0AAW0CHY5</accession>
<dbReference type="CDD" id="cd12087">
    <property type="entry name" value="TM_EGFR-like"/>
    <property type="match status" value="1"/>
</dbReference>
<dbReference type="AlphaFoldDB" id="A0AAW0CHY5"/>
<name>A0AAW0CHY5_9AGAR</name>
<evidence type="ECO:0000256" key="1">
    <source>
        <dbReference type="SAM" id="MobiDB-lite"/>
    </source>
</evidence>
<organism evidence="4 5">
    <name type="scientific">Favolaschia claudopus</name>
    <dbReference type="NCBI Taxonomy" id="2862362"/>
    <lineage>
        <taxon>Eukaryota</taxon>
        <taxon>Fungi</taxon>
        <taxon>Dikarya</taxon>
        <taxon>Basidiomycota</taxon>
        <taxon>Agaricomycotina</taxon>
        <taxon>Agaricomycetes</taxon>
        <taxon>Agaricomycetidae</taxon>
        <taxon>Agaricales</taxon>
        <taxon>Marasmiineae</taxon>
        <taxon>Mycenaceae</taxon>
        <taxon>Favolaschia</taxon>
    </lineage>
</organism>
<evidence type="ECO:0000313" key="5">
    <source>
        <dbReference type="Proteomes" id="UP001362999"/>
    </source>
</evidence>
<feature type="region of interest" description="Disordered" evidence="1">
    <location>
        <begin position="201"/>
        <end position="220"/>
    </location>
</feature>
<feature type="signal peptide" evidence="3">
    <location>
        <begin position="1"/>
        <end position="20"/>
    </location>
</feature>
<gene>
    <name evidence="4" type="ORF">R3P38DRAFT_3474262</name>
</gene>
<feature type="chain" id="PRO_5043497203" evidence="3">
    <location>
        <begin position="21"/>
        <end position="384"/>
    </location>
</feature>
<keyword evidence="2" id="KW-1133">Transmembrane helix</keyword>
<keyword evidence="2" id="KW-0472">Membrane</keyword>
<reference evidence="4 5" key="1">
    <citation type="journal article" date="2024" name="J Genomics">
        <title>Draft genome sequencing and assembly of Favolaschia claudopus CIRM-BRFM 2984 isolated from oak limbs.</title>
        <authorList>
            <person name="Navarro D."/>
            <person name="Drula E."/>
            <person name="Chaduli D."/>
            <person name="Cazenave R."/>
            <person name="Ahrendt S."/>
            <person name="Wang J."/>
            <person name="Lipzen A."/>
            <person name="Daum C."/>
            <person name="Barry K."/>
            <person name="Grigoriev I.V."/>
            <person name="Favel A."/>
            <person name="Rosso M.N."/>
            <person name="Martin F."/>
        </authorList>
    </citation>
    <scope>NUCLEOTIDE SEQUENCE [LARGE SCALE GENOMIC DNA]</scope>
    <source>
        <strain evidence="4 5">CIRM-BRFM 2984</strain>
    </source>
</reference>
<feature type="compositionally biased region" description="Basic and acidic residues" evidence="1">
    <location>
        <begin position="277"/>
        <end position="297"/>
    </location>
</feature>
<sequence>MRLPHSFIPSLLAIPQLVVGATNTTFDDSDSSFTFTGSWNTITPSSPCSFCASSPDPSQARNGTWHDGNTRNPASGSFTFIGSGVYIFGIDQATLEPNIVFTLDNIEHVHRYTGSELYICNALFFSADGLASDQTHTVNWVLNFVDTAGVDVQAALFDYAVVTSGNPEIPRSAVSTTSIQFASNVTQLNLASLVNLQERPRRPLTVPATPPSTISDPRSLSKPHTGAIAGGIVGALLVSILVVLASWFYCRGRHHLESATAKAAVLQPLRLEDYPHRFTPDIPKAGDSHQRKPEHTPGSRLRHRNSPSGAENGGPFGTSPLQENHIYVPDDSEFPASALIAPPSAPTHPPNGGDLHFLEQRLATLEAQVALGQQPPPYVTGEDD</sequence>
<evidence type="ECO:0000313" key="4">
    <source>
        <dbReference type="EMBL" id="KAK7038010.1"/>
    </source>
</evidence>
<protein>
    <submittedName>
        <fullName evidence="4">Uncharacterized protein</fullName>
    </submittedName>
</protein>
<keyword evidence="2" id="KW-0812">Transmembrane</keyword>
<feature type="transmembrane region" description="Helical" evidence="2">
    <location>
        <begin position="227"/>
        <end position="250"/>
    </location>
</feature>
<feature type="region of interest" description="Disordered" evidence="1">
    <location>
        <begin position="277"/>
        <end position="355"/>
    </location>
</feature>
<dbReference type="Proteomes" id="UP001362999">
    <property type="component" value="Unassembled WGS sequence"/>
</dbReference>